<name>A0A7X1NJ14_9BURK</name>
<protein>
    <submittedName>
        <fullName evidence="2">DUF4148 domain-containing protein</fullName>
    </submittedName>
</protein>
<gene>
    <name evidence="2" type="ORF">GCT13_39585</name>
</gene>
<keyword evidence="1" id="KW-0732">Signal</keyword>
<comment type="caution">
    <text evidence="2">The sequence shown here is derived from an EMBL/GenBank/DDBJ whole genome shotgun (WGS) entry which is preliminary data.</text>
</comment>
<dbReference type="Pfam" id="PF13663">
    <property type="entry name" value="DUF4148"/>
    <property type="match status" value="1"/>
</dbReference>
<reference evidence="2 3" key="1">
    <citation type="submission" date="2019-10" db="EMBL/GenBank/DDBJ databases">
        <title>Paraburkholderia sp. isolated from nodules of Mimosa pudica from Brazilian Atlantic Forest soils.</title>
        <authorList>
            <person name="Paulitsch F."/>
            <person name="Hungria M."/>
            <person name="Dall'Agnol R."/>
        </authorList>
    </citation>
    <scope>NUCLEOTIDE SEQUENCE [LARGE SCALE GENOMIC DNA]</scope>
    <source>
        <strain evidence="2 3">CNPSo 3157</strain>
    </source>
</reference>
<sequence>MKLRSLAIAAVIALPAVSFAQSNQPVTRAEVRAQLVELQKAGYNPASDQTQYPQNIQAALARIDAQRNAVANSYGAPADTASASGSPANAKEIIGLGPVYAHP</sequence>
<proteinExistence type="predicted"/>
<feature type="signal peptide" evidence="1">
    <location>
        <begin position="1"/>
        <end position="20"/>
    </location>
</feature>
<dbReference type="InterPro" id="IPR025421">
    <property type="entry name" value="DUF4148"/>
</dbReference>
<accession>A0A7X1NJ14</accession>
<keyword evidence="3" id="KW-1185">Reference proteome</keyword>
<evidence type="ECO:0000256" key="1">
    <source>
        <dbReference type="SAM" id="SignalP"/>
    </source>
</evidence>
<evidence type="ECO:0000313" key="2">
    <source>
        <dbReference type="EMBL" id="MPW22747.1"/>
    </source>
</evidence>
<dbReference type="AlphaFoldDB" id="A0A7X1NJ14"/>
<organism evidence="2 3">
    <name type="scientific">Paraburkholderia franconis</name>
    <dbReference type="NCBI Taxonomy" id="2654983"/>
    <lineage>
        <taxon>Bacteria</taxon>
        <taxon>Pseudomonadati</taxon>
        <taxon>Pseudomonadota</taxon>
        <taxon>Betaproteobacteria</taxon>
        <taxon>Burkholderiales</taxon>
        <taxon>Burkholderiaceae</taxon>
        <taxon>Paraburkholderia</taxon>
    </lineage>
</organism>
<dbReference type="Proteomes" id="UP000484381">
    <property type="component" value="Unassembled WGS sequence"/>
</dbReference>
<dbReference type="RefSeq" id="WP_152767358.1">
    <property type="nucleotide sequence ID" value="NZ_WHNP01000077.1"/>
</dbReference>
<dbReference type="EMBL" id="WHNP01000077">
    <property type="protein sequence ID" value="MPW22747.1"/>
    <property type="molecule type" value="Genomic_DNA"/>
</dbReference>
<feature type="chain" id="PRO_5031549398" evidence="1">
    <location>
        <begin position="21"/>
        <end position="103"/>
    </location>
</feature>
<evidence type="ECO:0000313" key="3">
    <source>
        <dbReference type="Proteomes" id="UP000484381"/>
    </source>
</evidence>